<sequence length="241" mass="27618">MNARLTDQEIADTNSRQTFSLAAKIHKGEFTIESVGDYLPGNVLVTDLSKPGTVYMNKRGCSHLKHSVEELQALGPAYFQQFFVPDEIGMVIRNYGKMYQRQDMTAGFNFVHRVKHPDEKFYKWHFASARLLFAPGKEHTDKIVLIVNEVHSAESITKKINSALDESDWMKKNFLKFCRLTRREKDIIALIVDGNSTADIADFFCISQLTVKTHRKNLLSKLEVNSFAELYKFALTYGLVR</sequence>
<evidence type="ECO:0000256" key="2">
    <source>
        <dbReference type="ARBA" id="ARBA00023125"/>
    </source>
</evidence>
<dbReference type="Pfam" id="PF00196">
    <property type="entry name" value="GerE"/>
    <property type="match status" value="1"/>
</dbReference>
<gene>
    <name evidence="5" type="ORF">EDD80_11918</name>
</gene>
<keyword evidence="1" id="KW-0805">Transcription regulation</keyword>
<proteinExistence type="predicted"/>
<keyword evidence="6" id="KW-1185">Reference proteome</keyword>
<accession>A0A4R3KM08</accession>
<dbReference type="GO" id="GO:0003677">
    <property type="term" value="F:DNA binding"/>
    <property type="evidence" value="ECO:0007669"/>
    <property type="project" value="UniProtKB-KW"/>
</dbReference>
<feature type="domain" description="HTH luxR-type" evidence="4">
    <location>
        <begin position="173"/>
        <end position="238"/>
    </location>
</feature>
<dbReference type="InterPro" id="IPR036388">
    <property type="entry name" value="WH-like_DNA-bd_sf"/>
</dbReference>
<keyword evidence="2" id="KW-0238">DNA-binding</keyword>
<name>A0A4R3KM08_9SPHI</name>
<reference evidence="5 6" key="1">
    <citation type="submission" date="2019-03" db="EMBL/GenBank/DDBJ databases">
        <title>Genomic Encyclopedia of Type Strains, Phase IV (KMG-IV): sequencing the most valuable type-strain genomes for metagenomic binning, comparative biology and taxonomic classification.</title>
        <authorList>
            <person name="Goeker M."/>
        </authorList>
    </citation>
    <scope>NUCLEOTIDE SEQUENCE [LARGE SCALE GENOMIC DNA]</scope>
    <source>
        <strain evidence="5 6">DSM 21100</strain>
    </source>
</reference>
<dbReference type="SMART" id="SM00421">
    <property type="entry name" value="HTH_LUXR"/>
    <property type="match status" value="1"/>
</dbReference>
<evidence type="ECO:0000256" key="3">
    <source>
        <dbReference type="ARBA" id="ARBA00023163"/>
    </source>
</evidence>
<dbReference type="CDD" id="cd06170">
    <property type="entry name" value="LuxR_C_like"/>
    <property type="match status" value="1"/>
</dbReference>
<dbReference type="PRINTS" id="PR00038">
    <property type="entry name" value="HTHLUXR"/>
</dbReference>
<evidence type="ECO:0000313" key="5">
    <source>
        <dbReference type="EMBL" id="TCS84704.1"/>
    </source>
</evidence>
<dbReference type="InterPro" id="IPR000792">
    <property type="entry name" value="Tscrpt_reg_LuxR_C"/>
</dbReference>
<protein>
    <submittedName>
        <fullName evidence="5">Regulatory LuxR family protein</fullName>
    </submittedName>
</protein>
<comment type="caution">
    <text evidence="5">The sequence shown here is derived from an EMBL/GenBank/DDBJ whole genome shotgun (WGS) entry which is preliminary data.</text>
</comment>
<dbReference type="SUPFAM" id="SSF46894">
    <property type="entry name" value="C-terminal effector domain of the bipartite response regulators"/>
    <property type="match status" value="1"/>
</dbReference>
<organism evidence="5 6">
    <name type="scientific">Anseongella ginsenosidimutans</name>
    <dbReference type="NCBI Taxonomy" id="496056"/>
    <lineage>
        <taxon>Bacteria</taxon>
        <taxon>Pseudomonadati</taxon>
        <taxon>Bacteroidota</taxon>
        <taxon>Sphingobacteriia</taxon>
        <taxon>Sphingobacteriales</taxon>
        <taxon>Sphingobacteriaceae</taxon>
        <taxon>Anseongella</taxon>
    </lineage>
</organism>
<keyword evidence="3" id="KW-0804">Transcription</keyword>
<dbReference type="EMBL" id="SMAD01000019">
    <property type="protein sequence ID" value="TCS84704.1"/>
    <property type="molecule type" value="Genomic_DNA"/>
</dbReference>
<evidence type="ECO:0000256" key="1">
    <source>
        <dbReference type="ARBA" id="ARBA00023015"/>
    </source>
</evidence>
<dbReference type="Proteomes" id="UP000295807">
    <property type="component" value="Unassembled WGS sequence"/>
</dbReference>
<dbReference type="PROSITE" id="PS00622">
    <property type="entry name" value="HTH_LUXR_1"/>
    <property type="match status" value="1"/>
</dbReference>
<evidence type="ECO:0000313" key="6">
    <source>
        <dbReference type="Proteomes" id="UP000295807"/>
    </source>
</evidence>
<dbReference type="PANTHER" id="PTHR44688">
    <property type="entry name" value="DNA-BINDING TRANSCRIPTIONAL ACTIVATOR DEVR_DOSR"/>
    <property type="match status" value="1"/>
</dbReference>
<dbReference type="InterPro" id="IPR016032">
    <property type="entry name" value="Sig_transdc_resp-reg_C-effctor"/>
</dbReference>
<dbReference type="GO" id="GO:0006355">
    <property type="term" value="P:regulation of DNA-templated transcription"/>
    <property type="evidence" value="ECO:0007669"/>
    <property type="project" value="InterPro"/>
</dbReference>
<dbReference type="PROSITE" id="PS50043">
    <property type="entry name" value="HTH_LUXR_2"/>
    <property type="match status" value="1"/>
</dbReference>
<evidence type="ECO:0000259" key="4">
    <source>
        <dbReference type="PROSITE" id="PS50043"/>
    </source>
</evidence>
<dbReference type="Gene3D" id="1.10.10.10">
    <property type="entry name" value="Winged helix-like DNA-binding domain superfamily/Winged helix DNA-binding domain"/>
    <property type="match status" value="1"/>
</dbReference>
<dbReference type="Gene3D" id="3.30.450.20">
    <property type="entry name" value="PAS domain"/>
    <property type="match status" value="1"/>
</dbReference>
<dbReference type="PANTHER" id="PTHR44688:SF16">
    <property type="entry name" value="DNA-BINDING TRANSCRIPTIONAL ACTIVATOR DEVR_DOSR"/>
    <property type="match status" value="1"/>
</dbReference>
<dbReference type="AlphaFoldDB" id="A0A4R3KM08"/>